<dbReference type="InterPro" id="IPR048395">
    <property type="entry name" value="Glyco_hydro_31_C"/>
</dbReference>
<organism evidence="5 6">
    <name type="scientific">Flexivirga endophytica</name>
    <dbReference type="NCBI Taxonomy" id="1849103"/>
    <lineage>
        <taxon>Bacteria</taxon>
        <taxon>Bacillati</taxon>
        <taxon>Actinomycetota</taxon>
        <taxon>Actinomycetes</taxon>
        <taxon>Micrococcales</taxon>
        <taxon>Dermacoccaceae</taxon>
        <taxon>Flexivirga</taxon>
    </lineage>
</organism>
<dbReference type="PROSITE" id="PS50231">
    <property type="entry name" value="RICIN_B_LECTIN"/>
    <property type="match status" value="1"/>
</dbReference>
<dbReference type="InterPro" id="IPR000772">
    <property type="entry name" value="Ricin_B_lectin"/>
</dbReference>
<dbReference type="EMBL" id="BMHI01000001">
    <property type="protein sequence ID" value="GGB18011.1"/>
    <property type="molecule type" value="Genomic_DNA"/>
</dbReference>
<keyword evidence="3" id="KW-0732">Signal</keyword>
<dbReference type="SUPFAM" id="SSF51445">
    <property type="entry name" value="(Trans)glycosidases"/>
    <property type="match status" value="1"/>
</dbReference>
<keyword evidence="6" id="KW-1185">Reference proteome</keyword>
<dbReference type="Gene3D" id="2.60.40.1180">
    <property type="entry name" value="Golgi alpha-mannosidase II"/>
    <property type="match status" value="2"/>
</dbReference>
<feature type="domain" description="Ricin B lectin" evidence="4">
    <location>
        <begin position="1070"/>
        <end position="1196"/>
    </location>
</feature>
<dbReference type="Gene3D" id="2.80.10.50">
    <property type="match status" value="1"/>
</dbReference>
<dbReference type="InterPro" id="IPR013783">
    <property type="entry name" value="Ig-like_fold"/>
</dbReference>
<protein>
    <recommendedName>
        <fullName evidence="4">Ricin B lectin domain-containing protein</fullName>
    </recommendedName>
</protein>
<dbReference type="SUPFAM" id="SSF74650">
    <property type="entry name" value="Galactose mutarotase-like"/>
    <property type="match status" value="1"/>
</dbReference>
<dbReference type="PANTHER" id="PTHR43863">
    <property type="entry name" value="HYDROLASE, PUTATIVE (AFU_ORTHOLOGUE AFUA_1G03140)-RELATED"/>
    <property type="match status" value="1"/>
</dbReference>
<dbReference type="Pfam" id="PF10633">
    <property type="entry name" value="NPCBM_assoc"/>
    <property type="match status" value="1"/>
</dbReference>
<dbReference type="Pfam" id="PF13802">
    <property type="entry name" value="Gal_mutarotas_2"/>
    <property type="match status" value="1"/>
</dbReference>
<feature type="chain" id="PRO_5038951164" description="Ricin B lectin domain-containing protein" evidence="3">
    <location>
        <begin position="33"/>
        <end position="1198"/>
    </location>
</feature>
<dbReference type="Proteomes" id="UP000636793">
    <property type="component" value="Unassembled WGS sequence"/>
</dbReference>
<dbReference type="SMART" id="SM00458">
    <property type="entry name" value="RICIN"/>
    <property type="match status" value="1"/>
</dbReference>
<evidence type="ECO:0000313" key="6">
    <source>
        <dbReference type="Proteomes" id="UP000636793"/>
    </source>
</evidence>
<dbReference type="Pfam" id="PF17137">
    <property type="entry name" value="DUF5110"/>
    <property type="match status" value="1"/>
</dbReference>
<sequence length="1198" mass="126911">MIKHPFRRWIAVVTTAVLALAGLAALTPSASAAAAGHLGAITSVQQHGDRYVFTAGPARLRVTVEDADLLRLEVAPDGTFTDPANDDPADPKAPDADIVVKTDYAGAHAQLTTTASAYKISTSDATLTITKSPATLTMTRSNGTVLWRETAPLSWNDDGTTQHLAQGATEQYFGGGMQNGRFSHRGQKLSISKDGWDEGGQPNSVPFYISSTGYGVLRDTFAKGTYDFGSDVATTHSEQRFDAYYFVGDAKQVINGYTELTGRPIALPMYAMELGDADCYLHNANRGERHTLADSTAVADGYKEHHLPLGWMLVNDGYGCEYEDLPQTGDMLHQHGAELGLWTQRDLTEQKSEVAAGVRVRKTDVAWVGPGYRFGLDACEKARDGIEDNSTDRATVLTIEGWAGTQRCGAMWSGDQSGSWDYIKWQIPTYAGSTMSGQPVTTGDVDGIFGGSAETYVRDLQWKMMLPMTYAMSGWANKDKQPWTYGEPYTSINRKYLMLHERLLPYFYTYTMGATKNGVGPTRPLYLDYPDDPNTWGDKAKYEFLAGDDFLVAPVYSDTSVRDGIYLPKGEWVDYWTGRVYQGGQTLNGYKAPLDTLPLFVKAGAVVPQFPEGTVDWAAGKKAGQLDLDVYPSGTTSFTNYEDDGRSQAAAKGESATQRFDVTAPTTGRGPVEVGIGALSGSYDGKPTTRHYRLTVHTDTAPDAVTAGKTTLAERDSVKSLDAADSGWFYEESTGVIHVKTASLPTSAATMVRITGAGAVGGSHPAERNVSLDLTPTAISVAGESRPVTVKFTNNTGKPVDVTKTDVTAPAGWQLTADGPSTADSLADGASFTTKFTLTPPADAKPGTVDLTAQATYQPRDVSRTVTDRSTTTVAYADPAAAYDNVGITSSGDPSPGDIDGGGSSFLAEKLADQGATRGAKVSANGFDFTWPDVAPGTKDNVTGQGQTISVSGKGNALAFLGTGTSGSAGGTATVHYADGTSDSGTVGMPNWCCLAQDSYGAKVAIRTLGKNTPTGPAYPTTEYRVYTSTLAIDPAKEVVAVTLPSNSAFHVFDITVGNQEVVAPPLADGQYSFTTGGKALTAGTGDLGLLQLQGPSTDATQKWGVTRNAEDGSYLIKNTGTGECVDVPYSSTTDGQAVGQYTCTGTDNQRWIVSKDGANLVLKNKNSALVLTAGSDGGVTQSADKGVSGQRWTATAN</sequence>
<dbReference type="CDD" id="cd14752">
    <property type="entry name" value="GH31_N"/>
    <property type="match status" value="1"/>
</dbReference>
<dbReference type="SUPFAM" id="SSF50370">
    <property type="entry name" value="Ricin B-like lectins"/>
    <property type="match status" value="1"/>
</dbReference>
<feature type="signal peptide" evidence="3">
    <location>
        <begin position="1"/>
        <end position="32"/>
    </location>
</feature>
<dbReference type="SUPFAM" id="SSF51011">
    <property type="entry name" value="Glycosyl hydrolase domain"/>
    <property type="match status" value="1"/>
</dbReference>
<evidence type="ECO:0000256" key="1">
    <source>
        <dbReference type="ARBA" id="ARBA00007806"/>
    </source>
</evidence>
<comment type="caution">
    <text evidence="5">The sequence shown here is derived from an EMBL/GenBank/DDBJ whole genome shotgun (WGS) entry which is preliminary data.</text>
</comment>
<dbReference type="Pfam" id="PF21365">
    <property type="entry name" value="Glyco_hydro_31_3rd"/>
    <property type="match status" value="1"/>
</dbReference>
<dbReference type="GO" id="GO:0030246">
    <property type="term" value="F:carbohydrate binding"/>
    <property type="evidence" value="ECO:0007669"/>
    <property type="project" value="InterPro"/>
</dbReference>
<evidence type="ECO:0000256" key="3">
    <source>
        <dbReference type="SAM" id="SignalP"/>
    </source>
</evidence>
<dbReference type="Gene3D" id="2.60.40.10">
    <property type="entry name" value="Immunoglobulins"/>
    <property type="match status" value="1"/>
</dbReference>
<dbReference type="Gene3D" id="3.20.20.80">
    <property type="entry name" value="Glycosidases"/>
    <property type="match status" value="1"/>
</dbReference>
<dbReference type="AlphaFoldDB" id="A0A916SUR7"/>
<dbReference type="InterPro" id="IPR025887">
    <property type="entry name" value="Glyco_hydro_31_N_dom"/>
</dbReference>
<dbReference type="GO" id="GO:0004553">
    <property type="term" value="F:hydrolase activity, hydrolyzing O-glycosyl compounds"/>
    <property type="evidence" value="ECO:0007669"/>
    <property type="project" value="InterPro"/>
</dbReference>
<reference evidence="5" key="1">
    <citation type="journal article" date="2014" name="Int. J. Syst. Evol. Microbiol.">
        <title>Complete genome sequence of Corynebacterium casei LMG S-19264T (=DSM 44701T), isolated from a smear-ripened cheese.</title>
        <authorList>
            <consortium name="US DOE Joint Genome Institute (JGI-PGF)"/>
            <person name="Walter F."/>
            <person name="Albersmeier A."/>
            <person name="Kalinowski J."/>
            <person name="Ruckert C."/>
        </authorList>
    </citation>
    <scope>NUCLEOTIDE SEQUENCE</scope>
    <source>
        <strain evidence="5">CGMCC 1.15085</strain>
    </source>
</reference>
<dbReference type="InterPro" id="IPR033403">
    <property type="entry name" value="DUF5110"/>
</dbReference>
<proteinExistence type="inferred from homology"/>
<comment type="similarity">
    <text evidence="1">Belongs to the glycosyl hydrolase 31 family.</text>
</comment>
<evidence type="ECO:0000259" key="4">
    <source>
        <dbReference type="SMART" id="SM00458"/>
    </source>
</evidence>
<accession>A0A916SUR7</accession>
<evidence type="ECO:0000256" key="2">
    <source>
        <dbReference type="SAM" id="MobiDB-lite"/>
    </source>
</evidence>
<gene>
    <name evidence="5" type="ORF">GCM10011492_04830</name>
</gene>
<evidence type="ECO:0000313" key="5">
    <source>
        <dbReference type="EMBL" id="GGB18011.1"/>
    </source>
</evidence>
<dbReference type="InterPro" id="IPR051816">
    <property type="entry name" value="Glycosyl_Hydrolase_31"/>
</dbReference>
<dbReference type="CDD" id="cd00161">
    <property type="entry name" value="beta-trefoil_Ricin-like"/>
    <property type="match status" value="1"/>
</dbReference>
<dbReference type="PANTHER" id="PTHR43863:SF2">
    <property type="entry name" value="MALTASE-GLUCOAMYLASE"/>
    <property type="match status" value="1"/>
</dbReference>
<reference evidence="5" key="2">
    <citation type="submission" date="2020-09" db="EMBL/GenBank/DDBJ databases">
        <authorList>
            <person name="Sun Q."/>
            <person name="Zhou Y."/>
        </authorList>
    </citation>
    <scope>NUCLEOTIDE SEQUENCE</scope>
    <source>
        <strain evidence="5">CGMCC 1.15085</strain>
    </source>
</reference>
<dbReference type="Pfam" id="PF01055">
    <property type="entry name" value="Glyco_hydro_31_2nd"/>
    <property type="match status" value="1"/>
</dbReference>
<dbReference type="InterPro" id="IPR035992">
    <property type="entry name" value="Ricin_B-like_lectins"/>
</dbReference>
<feature type="region of interest" description="Disordered" evidence="2">
    <location>
        <begin position="886"/>
        <end position="906"/>
    </location>
</feature>
<dbReference type="GO" id="GO:0005975">
    <property type="term" value="P:carbohydrate metabolic process"/>
    <property type="evidence" value="ECO:0007669"/>
    <property type="project" value="InterPro"/>
</dbReference>
<dbReference type="InterPro" id="IPR018905">
    <property type="entry name" value="A-galactase_NEW3"/>
</dbReference>
<dbReference type="Pfam" id="PF14200">
    <property type="entry name" value="RicinB_lectin_2"/>
    <property type="match status" value="1"/>
</dbReference>
<dbReference type="RefSeq" id="WP_229749392.1">
    <property type="nucleotide sequence ID" value="NZ_BMHI01000001.1"/>
</dbReference>
<dbReference type="InterPro" id="IPR011013">
    <property type="entry name" value="Gal_mutarotase_sf_dom"/>
</dbReference>
<name>A0A916SUR7_9MICO</name>
<dbReference type="InterPro" id="IPR000322">
    <property type="entry name" value="Glyco_hydro_31_TIM"/>
</dbReference>
<dbReference type="InterPro" id="IPR013780">
    <property type="entry name" value="Glyco_hydro_b"/>
</dbReference>
<dbReference type="InterPro" id="IPR017853">
    <property type="entry name" value="GH"/>
</dbReference>
<dbReference type="Gene3D" id="2.60.40.1760">
    <property type="entry name" value="glycosyl hydrolase (family 31)"/>
    <property type="match status" value="1"/>
</dbReference>